<feature type="region of interest" description="Disordered" evidence="1">
    <location>
        <begin position="1"/>
        <end position="25"/>
    </location>
</feature>
<evidence type="ECO:0000256" key="1">
    <source>
        <dbReference type="SAM" id="MobiDB-lite"/>
    </source>
</evidence>
<name>A0A5B6YXR3_DAVIN</name>
<dbReference type="PANTHER" id="PTHR33872">
    <property type="entry name" value="DNA POLYMERASE EPSILON CATALYTIC SUBUNIT A"/>
    <property type="match status" value="1"/>
</dbReference>
<dbReference type="PANTHER" id="PTHR33872:SF7">
    <property type="entry name" value="OSJNBA0084K11.10-LIKE PROTEIN"/>
    <property type="match status" value="1"/>
</dbReference>
<feature type="region of interest" description="Disordered" evidence="1">
    <location>
        <begin position="89"/>
        <end position="112"/>
    </location>
</feature>
<protein>
    <submittedName>
        <fullName evidence="2">Uncharacterized protein</fullName>
    </submittedName>
</protein>
<evidence type="ECO:0000313" key="2">
    <source>
        <dbReference type="EMBL" id="MPA36590.1"/>
    </source>
</evidence>
<sequence>MKQMGAETEGGFSKLKQGTPPPPPAKFWVATKPVVKMTIMVSVTNQEIAKFWRQKRMEEEDHLLAAIKAAARIRARKLSEDAYKRFVESLKEDDDSKENNENANSSSKNNENNKELHVGIKDWFVKFFNFIVLLMNGRNEPKPPKMFLCFIQMNYIQC</sequence>
<reference evidence="2" key="1">
    <citation type="submission" date="2019-08" db="EMBL/GenBank/DDBJ databases">
        <title>Reference gene set and small RNA set construction with multiple tissues from Davidia involucrata Baill.</title>
        <authorList>
            <person name="Yang H."/>
            <person name="Zhou C."/>
            <person name="Li G."/>
            <person name="Wang J."/>
            <person name="Gao P."/>
            <person name="Wang M."/>
            <person name="Wang R."/>
            <person name="Zhao Y."/>
        </authorList>
    </citation>
    <scope>NUCLEOTIDE SEQUENCE</scope>
    <source>
        <tissue evidence="2">Mixed with DoveR01_LX</tissue>
    </source>
</reference>
<feature type="compositionally biased region" description="Low complexity" evidence="1">
    <location>
        <begin position="101"/>
        <end position="110"/>
    </location>
</feature>
<gene>
    <name evidence="2" type="ORF">Din_006031</name>
</gene>
<accession>A0A5B6YXR3</accession>
<dbReference type="EMBL" id="GHES01006031">
    <property type="protein sequence ID" value="MPA36590.1"/>
    <property type="molecule type" value="Transcribed_RNA"/>
</dbReference>
<proteinExistence type="predicted"/>
<organism evidence="2">
    <name type="scientific">Davidia involucrata</name>
    <name type="common">Dove tree</name>
    <dbReference type="NCBI Taxonomy" id="16924"/>
    <lineage>
        <taxon>Eukaryota</taxon>
        <taxon>Viridiplantae</taxon>
        <taxon>Streptophyta</taxon>
        <taxon>Embryophyta</taxon>
        <taxon>Tracheophyta</taxon>
        <taxon>Spermatophyta</taxon>
        <taxon>Magnoliopsida</taxon>
        <taxon>eudicotyledons</taxon>
        <taxon>Gunneridae</taxon>
        <taxon>Pentapetalae</taxon>
        <taxon>asterids</taxon>
        <taxon>Cornales</taxon>
        <taxon>Nyssaceae</taxon>
        <taxon>Davidia</taxon>
    </lineage>
</organism>
<dbReference type="AlphaFoldDB" id="A0A5B6YXR3"/>